<proteinExistence type="predicted"/>
<dbReference type="EMBL" id="CAJMWT010006472">
    <property type="protein sequence ID" value="CAE6516861.1"/>
    <property type="molecule type" value="Genomic_DNA"/>
</dbReference>
<evidence type="ECO:0000256" key="3">
    <source>
        <dbReference type="PROSITE-ProRule" id="PRU00169"/>
    </source>
</evidence>
<name>A0A8H3DBP6_9AGAM</name>
<dbReference type="PANTHER" id="PTHR45339">
    <property type="entry name" value="HYBRID SIGNAL TRANSDUCTION HISTIDINE KINASE J"/>
    <property type="match status" value="1"/>
</dbReference>
<keyword evidence="1 3" id="KW-0597">Phosphoprotein</keyword>
<keyword evidence="2" id="KW-0902">Two-component regulatory system</keyword>
<accession>A0A8H3DBP6</accession>
<evidence type="ECO:0000256" key="1">
    <source>
        <dbReference type="ARBA" id="ARBA00022553"/>
    </source>
</evidence>
<dbReference type="Gene3D" id="3.40.50.2300">
    <property type="match status" value="1"/>
</dbReference>
<dbReference type="GO" id="GO:0000160">
    <property type="term" value="P:phosphorelay signal transduction system"/>
    <property type="evidence" value="ECO:0007669"/>
    <property type="project" value="UniProtKB-KW"/>
</dbReference>
<feature type="modified residue" description="4-aspartylphosphate" evidence="3">
    <location>
        <position position="84"/>
    </location>
</feature>
<comment type="caution">
    <text evidence="5">The sequence shown here is derived from an EMBL/GenBank/DDBJ whole genome shotgun (WGS) entry which is preliminary data.</text>
</comment>
<dbReference type="Pfam" id="PF00072">
    <property type="entry name" value="Response_reg"/>
    <property type="match status" value="1"/>
</dbReference>
<evidence type="ECO:0000313" key="5">
    <source>
        <dbReference type="EMBL" id="CAE6516861.1"/>
    </source>
</evidence>
<dbReference type="PROSITE" id="PS50110">
    <property type="entry name" value="RESPONSE_REGULATORY"/>
    <property type="match status" value="1"/>
</dbReference>
<dbReference type="CDD" id="cd17546">
    <property type="entry name" value="REC_hyHK_CKI1_RcsC-like"/>
    <property type="match status" value="1"/>
</dbReference>
<evidence type="ECO:0000313" key="6">
    <source>
        <dbReference type="Proteomes" id="UP000663843"/>
    </source>
</evidence>
<dbReference type="AlphaFoldDB" id="A0A8H3DBP6"/>
<dbReference type="SMART" id="SM00448">
    <property type="entry name" value="REC"/>
    <property type="match status" value="1"/>
</dbReference>
<evidence type="ECO:0000256" key="2">
    <source>
        <dbReference type="ARBA" id="ARBA00023012"/>
    </source>
</evidence>
<sequence>LMGGRIEVVSEPETPNIHHNRPLHVLITEDNKINQNVLARQMKRAGFTTALASNGLEAIQAIDKAELQSGTETRSKPFDVVLMDLEMPVLDGFAATREIRRRESLGTLRTRNFIIALTGNARSEQVQAARDAGVDDVMIKPYQIDALISTIRRSSSSQSSRSLSDQRT</sequence>
<dbReference type="SUPFAM" id="SSF52172">
    <property type="entry name" value="CheY-like"/>
    <property type="match status" value="1"/>
</dbReference>
<feature type="domain" description="Response regulatory" evidence="4">
    <location>
        <begin position="24"/>
        <end position="155"/>
    </location>
</feature>
<feature type="non-terminal residue" evidence="5">
    <location>
        <position position="1"/>
    </location>
</feature>
<dbReference type="PANTHER" id="PTHR45339:SF1">
    <property type="entry name" value="HYBRID SIGNAL TRANSDUCTION HISTIDINE KINASE J"/>
    <property type="match status" value="1"/>
</dbReference>
<dbReference type="FunFam" id="3.40.50.2300:FF:000307">
    <property type="entry name" value="Receptor-like histidine kinase BpdS"/>
    <property type="match status" value="1"/>
</dbReference>
<reference evidence="5" key="1">
    <citation type="submission" date="2021-01" db="EMBL/GenBank/DDBJ databases">
        <authorList>
            <person name="Kaushik A."/>
        </authorList>
    </citation>
    <scope>NUCLEOTIDE SEQUENCE</scope>
    <source>
        <strain evidence="5">AG2-2IIIB</strain>
    </source>
</reference>
<evidence type="ECO:0000259" key="4">
    <source>
        <dbReference type="PROSITE" id="PS50110"/>
    </source>
</evidence>
<protein>
    <recommendedName>
        <fullName evidence="4">Response regulatory domain-containing protein</fullName>
    </recommendedName>
</protein>
<gene>
    <name evidence="5" type="ORF">RDB_LOCUS160453</name>
</gene>
<dbReference type="InterPro" id="IPR001789">
    <property type="entry name" value="Sig_transdc_resp-reg_receiver"/>
</dbReference>
<organism evidence="5 6">
    <name type="scientific">Rhizoctonia solani</name>
    <dbReference type="NCBI Taxonomy" id="456999"/>
    <lineage>
        <taxon>Eukaryota</taxon>
        <taxon>Fungi</taxon>
        <taxon>Dikarya</taxon>
        <taxon>Basidiomycota</taxon>
        <taxon>Agaricomycotina</taxon>
        <taxon>Agaricomycetes</taxon>
        <taxon>Cantharellales</taxon>
        <taxon>Ceratobasidiaceae</taxon>
        <taxon>Rhizoctonia</taxon>
    </lineage>
</organism>
<dbReference type="InterPro" id="IPR011006">
    <property type="entry name" value="CheY-like_superfamily"/>
</dbReference>
<dbReference type="Proteomes" id="UP000663843">
    <property type="component" value="Unassembled WGS sequence"/>
</dbReference>